<dbReference type="Proteomes" id="UP001153069">
    <property type="component" value="Unassembled WGS sequence"/>
</dbReference>
<feature type="compositionally biased region" description="Low complexity" evidence="5">
    <location>
        <begin position="807"/>
        <end position="818"/>
    </location>
</feature>
<dbReference type="EMBL" id="CAICTM010001286">
    <property type="protein sequence ID" value="CAB9522298.1"/>
    <property type="molecule type" value="Genomic_DNA"/>
</dbReference>
<gene>
    <name evidence="7" type="ORF">SEMRO_1288_G259580.1</name>
</gene>
<comment type="caution">
    <text evidence="7">The sequence shown here is derived from an EMBL/GenBank/DDBJ whole genome shotgun (WGS) entry which is preliminary data.</text>
</comment>
<comment type="caution">
    <text evidence="4">Lacks conserved residue(s) required for the propagation of feature annotation.</text>
</comment>
<dbReference type="InterPro" id="IPR021771">
    <property type="entry name" value="Triacylglycerol_lipase_N"/>
</dbReference>
<accession>A0A9N8HTL3</accession>
<feature type="active site" description="Nucleophile" evidence="4">
    <location>
        <position position="271"/>
    </location>
</feature>
<dbReference type="Pfam" id="PF11815">
    <property type="entry name" value="DUF3336"/>
    <property type="match status" value="1"/>
</dbReference>
<reference evidence="7" key="1">
    <citation type="submission" date="2020-06" db="EMBL/GenBank/DDBJ databases">
        <authorList>
            <consortium name="Plant Systems Biology data submission"/>
        </authorList>
    </citation>
    <scope>NUCLEOTIDE SEQUENCE</scope>
    <source>
        <strain evidence="7">D6</strain>
    </source>
</reference>
<keyword evidence="8" id="KW-1185">Reference proteome</keyword>
<evidence type="ECO:0000313" key="7">
    <source>
        <dbReference type="EMBL" id="CAB9522298.1"/>
    </source>
</evidence>
<evidence type="ECO:0000313" key="8">
    <source>
        <dbReference type="Proteomes" id="UP001153069"/>
    </source>
</evidence>
<dbReference type="InterPro" id="IPR002641">
    <property type="entry name" value="PNPLA_dom"/>
</dbReference>
<dbReference type="InterPro" id="IPR050301">
    <property type="entry name" value="NTE"/>
</dbReference>
<feature type="region of interest" description="Disordered" evidence="5">
    <location>
        <begin position="787"/>
        <end position="829"/>
    </location>
</feature>
<evidence type="ECO:0000256" key="1">
    <source>
        <dbReference type="ARBA" id="ARBA00022801"/>
    </source>
</evidence>
<organism evidence="7 8">
    <name type="scientific">Seminavis robusta</name>
    <dbReference type="NCBI Taxonomy" id="568900"/>
    <lineage>
        <taxon>Eukaryota</taxon>
        <taxon>Sar</taxon>
        <taxon>Stramenopiles</taxon>
        <taxon>Ochrophyta</taxon>
        <taxon>Bacillariophyta</taxon>
        <taxon>Bacillariophyceae</taxon>
        <taxon>Bacillariophycidae</taxon>
        <taxon>Naviculales</taxon>
        <taxon>Naviculaceae</taxon>
        <taxon>Seminavis</taxon>
    </lineage>
</organism>
<proteinExistence type="predicted"/>
<dbReference type="InterPro" id="IPR016035">
    <property type="entry name" value="Acyl_Trfase/lysoPLipase"/>
</dbReference>
<sequence length="847" mass="95035">MGVLDDLSEVDLLLNQLVEETTRLLLQHGPWIQKIFMDVFSDMIFVPRIVAKQMMLAMVLETGRLVFSRVYHYSTGLVVQLVSSRARMLRQLTLDQQSAQTQDEYMMLAEQHDALTQAQTWRMESSSPLYERDRIATTIDHYLHLMRRSEVFDLLFLLRGNLGRNQFGLLHQGLFSHSKAGTKVLVETYHNVVCAALEFVCDAPVDDDTDLNNNNYVPTEAKLAFFNEVRHAYGRSSLLLSGGAALGFYHVGVVKALMENNLMPRVIGGASAGSIVCAMVGTRTDEECIHDLFHLRGTFAPGHSGMIHLEFFRPLLFEESKQQKRNKQQHHKSGELFQVYHNTAGAFHDPKRTWQLYMPVGLRQAASTIYDILTGDRRASDLVMHDTEHFKAVVKANCGNFTFQEAFDRTGRICNIIVSPKNQSDPPRLLNYLTAPHVLIWSAAVASASVPGIFEADCLLVKDPDGTERYESSDMTPNGGRVQFSDGSFEQDLPMQQLSEMFNVNHFIISQVNPQAVLFGSFNHRSYDGWSIKGVIDSLLCFLKGQCRSWLVNLMKFLGSGRFRPLYAQTRGANIATNILTQEYEGRSCDISLIPWLHHRTLRSAFLHMLYNPTRDDFFEWTKAAERETWKFIPRIKCHIAEEIALDQCVQRLRNRLILEARQKRRGSVATNNMIGNGLPSFFVSPSLTNLESRGSTAAATVEQIVAGTAPVVNNTYQVPLKSDSRNNLLLTSDVTDLNSGWAGMGLLGNRSSGSLERQFSHPSGLFIDEEENPQQPPDFAAAATHMTTPSQNEPSGFVVASGKTMSNSSLRSSQRSGSHGDGANGRRGSMAEFYYRRASETNLAHR</sequence>
<dbReference type="AlphaFoldDB" id="A0A9N8HTL3"/>
<protein>
    <submittedName>
        <fullName evidence="7">Patatin-like phospholipase domain-containing protein</fullName>
    </submittedName>
</protein>
<dbReference type="GO" id="GO:0004806">
    <property type="term" value="F:triacylglycerol lipase activity"/>
    <property type="evidence" value="ECO:0007669"/>
    <property type="project" value="InterPro"/>
</dbReference>
<dbReference type="SUPFAM" id="SSF52151">
    <property type="entry name" value="FabD/lysophospholipase-like"/>
    <property type="match status" value="1"/>
</dbReference>
<evidence type="ECO:0000256" key="4">
    <source>
        <dbReference type="PROSITE-ProRule" id="PRU01161"/>
    </source>
</evidence>
<feature type="domain" description="PNPLA" evidence="6">
    <location>
        <begin position="238"/>
        <end position="499"/>
    </location>
</feature>
<feature type="active site" description="Proton acceptor" evidence="4">
    <location>
        <position position="486"/>
    </location>
</feature>
<dbReference type="OrthoDB" id="10049244at2759"/>
<keyword evidence="2 4" id="KW-0442">Lipid degradation</keyword>
<dbReference type="GO" id="GO:0016042">
    <property type="term" value="P:lipid catabolic process"/>
    <property type="evidence" value="ECO:0007669"/>
    <property type="project" value="UniProtKB-UniRule"/>
</dbReference>
<keyword evidence="3 4" id="KW-0443">Lipid metabolism</keyword>
<evidence type="ECO:0000259" key="6">
    <source>
        <dbReference type="PROSITE" id="PS51635"/>
    </source>
</evidence>
<evidence type="ECO:0000256" key="3">
    <source>
        <dbReference type="ARBA" id="ARBA00023098"/>
    </source>
</evidence>
<dbReference type="PANTHER" id="PTHR14226">
    <property type="entry name" value="NEUROPATHY TARGET ESTERASE/SWISS CHEESE D.MELANOGASTER"/>
    <property type="match status" value="1"/>
</dbReference>
<dbReference type="Pfam" id="PF01734">
    <property type="entry name" value="Patatin"/>
    <property type="match status" value="1"/>
</dbReference>
<dbReference type="PANTHER" id="PTHR14226:SF10">
    <property type="entry name" value="TRIACYLGLYCEROL LIPASE 4-RELATED"/>
    <property type="match status" value="1"/>
</dbReference>
<evidence type="ECO:0000256" key="5">
    <source>
        <dbReference type="SAM" id="MobiDB-lite"/>
    </source>
</evidence>
<name>A0A9N8HTL3_9STRA</name>
<dbReference type="PROSITE" id="PS51635">
    <property type="entry name" value="PNPLA"/>
    <property type="match status" value="1"/>
</dbReference>
<keyword evidence="1 4" id="KW-0378">Hydrolase</keyword>
<feature type="short sequence motif" description="GXSXG" evidence="4">
    <location>
        <begin position="269"/>
        <end position="273"/>
    </location>
</feature>
<dbReference type="Gene3D" id="3.40.1090.10">
    <property type="entry name" value="Cytosolic phospholipase A2 catalytic domain"/>
    <property type="match status" value="1"/>
</dbReference>
<evidence type="ECO:0000256" key="2">
    <source>
        <dbReference type="ARBA" id="ARBA00022963"/>
    </source>
</evidence>